<evidence type="ECO:0000259" key="12">
    <source>
        <dbReference type="PROSITE" id="PS01124"/>
    </source>
</evidence>
<dbReference type="Gene3D" id="3.40.50.2300">
    <property type="match status" value="1"/>
</dbReference>
<comment type="caution">
    <text evidence="14">The sequence shown here is derived from an EMBL/GenBank/DDBJ whole genome shotgun (WGS) entry which is preliminary data.</text>
</comment>
<keyword evidence="8" id="KW-0804">Transcription</keyword>
<dbReference type="InterPro" id="IPR009057">
    <property type="entry name" value="Homeodomain-like_sf"/>
</dbReference>
<dbReference type="Proteomes" id="UP001082703">
    <property type="component" value="Unassembled WGS sequence"/>
</dbReference>
<dbReference type="PROSITE" id="PS50110">
    <property type="entry name" value="RESPONSE_REGULATORY"/>
    <property type="match status" value="1"/>
</dbReference>
<evidence type="ECO:0000313" key="15">
    <source>
        <dbReference type="Proteomes" id="UP001082703"/>
    </source>
</evidence>
<feature type="region of interest" description="Disordered" evidence="11">
    <location>
        <begin position="124"/>
        <end position="143"/>
    </location>
</feature>
<dbReference type="PROSITE" id="PS00041">
    <property type="entry name" value="HTH_ARAC_FAMILY_1"/>
    <property type="match status" value="1"/>
</dbReference>
<evidence type="ECO:0000256" key="8">
    <source>
        <dbReference type="ARBA" id="ARBA00023163"/>
    </source>
</evidence>
<dbReference type="InterPro" id="IPR018062">
    <property type="entry name" value="HTH_AraC-typ_CS"/>
</dbReference>
<dbReference type="Gene3D" id="1.10.10.60">
    <property type="entry name" value="Homeodomain-like"/>
    <property type="match status" value="2"/>
</dbReference>
<dbReference type="Pfam" id="PF12833">
    <property type="entry name" value="HTH_18"/>
    <property type="match status" value="1"/>
</dbReference>
<dbReference type="Pfam" id="PF00072">
    <property type="entry name" value="Response_reg"/>
    <property type="match status" value="1"/>
</dbReference>
<feature type="domain" description="HTH araC/xylS-type" evidence="12">
    <location>
        <begin position="153"/>
        <end position="252"/>
    </location>
</feature>
<dbReference type="InterPro" id="IPR051552">
    <property type="entry name" value="HptR"/>
</dbReference>
<evidence type="ECO:0000256" key="4">
    <source>
        <dbReference type="ARBA" id="ARBA00022553"/>
    </source>
</evidence>
<gene>
    <name evidence="14" type="ORF">OUY18_04760</name>
</gene>
<keyword evidence="7" id="KW-0238">DNA-binding</keyword>
<evidence type="ECO:0000256" key="7">
    <source>
        <dbReference type="ARBA" id="ARBA00023125"/>
    </source>
</evidence>
<evidence type="ECO:0000256" key="6">
    <source>
        <dbReference type="ARBA" id="ARBA00023015"/>
    </source>
</evidence>
<accession>A0ABT4BRQ1</accession>
<dbReference type="EMBL" id="JAPOHA010000004">
    <property type="protein sequence ID" value="MCY1713567.1"/>
    <property type="molecule type" value="Genomic_DNA"/>
</dbReference>
<dbReference type="InterPro" id="IPR001789">
    <property type="entry name" value="Sig_transdc_resp-reg_receiver"/>
</dbReference>
<dbReference type="SUPFAM" id="SSF46689">
    <property type="entry name" value="Homeodomain-like"/>
    <property type="match status" value="2"/>
</dbReference>
<dbReference type="InterPro" id="IPR011006">
    <property type="entry name" value="CheY-like_superfamily"/>
</dbReference>
<evidence type="ECO:0000256" key="10">
    <source>
        <dbReference type="PROSITE-ProRule" id="PRU00169"/>
    </source>
</evidence>
<dbReference type="CDD" id="cd17536">
    <property type="entry name" value="REC_YesN-like"/>
    <property type="match status" value="1"/>
</dbReference>
<evidence type="ECO:0000256" key="9">
    <source>
        <dbReference type="ARBA" id="ARBA00024867"/>
    </source>
</evidence>
<dbReference type="PANTHER" id="PTHR42713">
    <property type="entry name" value="HISTIDINE KINASE-RELATED"/>
    <property type="match status" value="1"/>
</dbReference>
<keyword evidence="6" id="KW-0805">Transcription regulation</keyword>
<evidence type="ECO:0000313" key="14">
    <source>
        <dbReference type="EMBL" id="MCY1713567.1"/>
    </source>
</evidence>
<evidence type="ECO:0000256" key="5">
    <source>
        <dbReference type="ARBA" id="ARBA00023012"/>
    </source>
</evidence>
<evidence type="ECO:0000256" key="2">
    <source>
        <dbReference type="ARBA" id="ARBA00018672"/>
    </source>
</evidence>
<sequence>MFKVILIDDEEMIVEGLKKVVDWAQYDCRVVAAASEAKSGAEVIRANNPDILFTDIKMPNMDGLTMLAGLKGEFPNMQITVLTGYRDFEYATRAIQIGVTRFLLKPSKMDELEEALQVMTENLRRQQKGMPESGEKPAEELQGTSPANNFIVRGALKYIELHYADKLTLTELAEKAYVSQWYLSKLLNKYTNKSFCDLLNETRIKKAEELLRQNPSLKIYEISDALGFNDVNHFSRVFKKIKQMSPNEYRNNLYKQ</sequence>
<comment type="subcellular location">
    <subcellularLocation>
        <location evidence="1">Cytoplasm</location>
    </subcellularLocation>
</comment>
<feature type="domain" description="Response regulatory" evidence="13">
    <location>
        <begin position="3"/>
        <end position="120"/>
    </location>
</feature>
<feature type="modified residue" description="4-aspartylphosphate" evidence="10">
    <location>
        <position position="55"/>
    </location>
</feature>
<evidence type="ECO:0000256" key="1">
    <source>
        <dbReference type="ARBA" id="ARBA00004496"/>
    </source>
</evidence>
<evidence type="ECO:0000256" key="11">
    <source>
        <dbReference type="SAM" id="MobiDB-lite"/>
    </source>
</evidence>
<keyword evidence="5" id="KW-0902">Two-component regulatory system</keyword>
<keyword evidence="3" id="KW-0963">Cytoplasm</keyword>
<dbReference type="SMART" id="SM00342">
    <property type="entry name" value="HTH_ARAC"/>
    <property type="match status" value="1"/>
</dbReference>
<organism evidence="14 15">
    <name type="scientific">Caproiciproducens galactitolivorans</name>
    <dbReference type="NCBI Taxonomy" id="642589"/>
    <lineage>
        <taxon>Bacteria</taxon>
        <taxon>Bacillati</taxon>
        <taxon>Bacillota</taxon>
        <taxon>Clostridia</taxon>
        <taxon>Eubacteriales</taxon>
        <taxon>Acutalibacteraceae</taxon>
        <taxon>Caproiciproducens</taxon>
    </lineage>
</organism>
<comment type="function">
    <text evidence="9">May play the central regulatory role in sporulation. It may be an element of the effector pathway responsible for the activation of sporulation genes in response to nutritional stress. Spo0A may act in concert with spo0H (a sigma factor) to control the expression of some genes that are critical to the sporulation process.</text>
</comment>
<dbReference type="PROSITE" id="PS01124">
    <property type="entry name" value="HTH_ARAC_FAMILY_2"/>
    <property type="match status" value="1"/>
</dbReference>
<dbReference type="PANTHER" id="PTHR42713:SF3">
    <property type="entry name" value="TRANSCRIPTIONAL REGULATORY PROTEIN HPTR"/>
    <property type="match status" value="1"/>
</dbReference>
<dbReference type="SUPFAM" id="SSF52172">
    <property type="entry name" value="CheY-like"/>
    <property type="match status" value="1"/>
</dbReference>
<dbReference type="InterPro" id="IPR020449">
    <property type="entry name" value="Tscrpt_reg_AraC-type_HTH"/>
</dbReference>
<dbReference type="SMART" id="SM00448">
    <property type="entry name" value="REC"/>
    <property type="match status" value="1"/>
</dbReference>
<evidence type="ECO:0000256" key="3">
    <source>
        <dbReference type="ARBA" id="ARBA00022490"/>
    </source>
</evidence>
<name>A0ABT4BRQ1_9FIRM</name>
<keyword evidence="15" id="KW-1185">Reference proteome</keyword>
<evidence type="ECO:0000259" key="13">
    <source>
        <dbReference type="PROSITE" id="PS50110"/>
    </source>
</evidence>
<protein>
    <recommendedName>
        <fullName evidence="2">Stage 0 sporulation protein A homolog</fullName>
    </recommendedName>
</protein>
<keyword evidence="4 10" id="KW-0597">Phosphoprotein</keyword>
<reference evidence="14 15" key="1">
    <citation type="submission" date="2022-11" db="EMBL/GenBank/DDBJ databases">
        <authorList>
            <person name="Caiyu Z."/>
        </authorList>
    </citation>
    <scope>NUCLEOTIDE SEQUENCE [LARGE SCALE GENOMIC DNA]</scope>
    <source>
        <strain evidence="14 15">YR-4</strain>
    </source>
</reference>
<dbReference type="InterPro" id="IPR018060">
    <property type="entry name" value="HTH_AraC"/>
</dbReference>
<dbReference type="PRINTS" id="PR00032">
    <property type="entry name" value="HTHARAC"/>
</dbReference>
<dbReference type="RefSeq" id="WP_268057587.1">
    <property type="nucleotide sequence ID" value="NZ_JAPOHA010000004.1"/>
</dbReference>
<proteinExistence type="predicted"/>